<gene>
    <name evidence="1" type="ORF">O0S08_37115</name>
</gene>
<dbReference type="Proteomes" id="UP001164459">
    <property type="component" value="Chromosome"/>
</dbReference>
<protein>
    <submittedName>
        <fullName evidence="1">Uncharacterized protein</fullName>
    </submittedName>
</protein>
<evidence type="ECO:0000313" key="1">
    <source>
        <dbReference type="EMBL" id="WAS91838.1"/>
    </source>
</evidence>
<evidence type="ECO:0000313" key="2">
    <source>
        <dbReference type="Proteomes" id="UP001164459"/>
    </source>
</evidence>
<keyword evidence="2" id="KW-1185">Reference proteome</keyword>
<name>A0ABY7GXY0_9BACT</name>
<dbReference type="EMBL" id="CP114040">
    <property type="protein sequence ID" value="WAS91838.1"/>
    <property type="molecule type" value="Genomic_DNA"/>
</dbReference>
<dbReference type="RefSeq" id="WP_269034200.1">
    <property type="nucleotide sequence ID" value="NZ_CP114040.1"/>
</dbReference>
<reference evidence="1" key="1">
    <citation type="submission" date="2022-11" db="EMBL/GenBank/DDBJ databases">
        <title>Minimal conservation of predation-associated metabolite biosynthetic gene clusters underscores biosynthetic potential of Myxococcota including descriptions for ten novel species: Archangium lansinium sp. nov., Myxococcus landrumus sp. nov., Nannocystis bai.</title>
        <authorList>
            <person name="Ahearne A."/>
            <person name="Stevens C."/>
            <person name="Dowd S."/>
        </authorList>
    </citation>
    <scope>NUCLEOTIDE SEQUENCE</scope>
    <source>
        <strain evidence="1">Fl3</strain>
    </source>
</reference>
<proteinExistence type="predicted"/>
<organism evidence="1 2">
    <name type="scientific">Nannocystis punicea</name>
    <dbReference type="NCBI Taxonomy" id="2995304"/>
    <lineage>
        <taxon>Bacteria</taxon>
        <taxon>Pseudomonadati</taxon>
        <taxon>Myxococcota</taxon>
        <taxon>Polyangia</taxon>
        <taxon>Nannocystales</taxon>
        <taxon>Nannocystaceae</taxon>
        <taxon>Nannocystis</taxon>
    </lineage>
</organism>
<accession>A0ABY7GXY0</accession>
<sequence length="114" mass="12353">MFDDSVPVPATLEAHRGRGNYRGAFASRADLGNILRPALQVSAGLSREARVEIVDTLRVRSEIWVVEHLGLVHVFGAPDSLADQIIARERPDLTGEDEAPGASTLFFSLEARAS</sequence>